<dbReference type="GO" id="GO:0003844">
    <property type="term" value="F:1,4-alpha-glucan branching enzyme activity"/>
    <property type="evidence" value="ECO:0007669"/>
    <property type="project" value="TreeGrafter"/>
</dbReference>
<dbReference type="Gene3D" id="2.60.40.1180">
    <property type="entry name" value="Golgi alpha-mannosidase II"/>
    <property type="match status" value="1"/>
</dbReference>
<evidence type="ECO:0000259" key="2">
    <source>
        <dbReference type="Pfam" id="PF02806"/>
    </source>
</evidence>
<dbReference type="AlphaFoldDB" id="A0AB74UI55"/>
<name>A0AB74UI55_9GAMM</name>
<feature type="domain" description="Alpha-amylase/branching enzyme C-terminal all beta" evidence="2">
    <location>
        <begin position="323"/>
        <end position="422"/>
    </location>
</feature>
<dbReference type="GO" id="GO:0043169">
    <property type="term" value="F:cation binding"/>
    <property type="evidence" value="ECO:0007669"/>
    <property type="project" value="InterPro"/>
</dbReference>
<protein>
    <submittedName>
        <fullName evidence="3">Alpha amylase C-terminal domain-containing protein</fullName>
    </submittedName>
</protein>
<dbReference type="SUPFAM" id="SSF51445">
    <property type="entry name" value="(Trans)glycosidases"/>
    <property type="match status" value="1"/>
</dbReference>
<dbReference type="PANTHER" id="PTHR43651">
    <property type="entry name" value="1,4-ALPHA-GLUCAN-BRANCHING ENZYME"/>
    <property type="match status" value="1"/>
</dbReference>
<keyword evidence="1" id="KW-0119">Carbohydrate metabolism</keyword>
<dbReference type="Pfam" id="PF02806">
    <property type="entry name" value="Alpha-amylase_C"/>
    <property type="match status" value="1"/>
</dbReference>
<dbReference type="EMBL" id="CP159578">
    <property type="protein sequence ID" value="XCJ80511.1"/>
    <property type="molecule type" value="Genomic_DNA"/>
</dbReference>
<dbReference type="GO" id="GO:0005978">
    <property type="term" value="P:glycogen biosynthetic process"/>
    <property type="evidence" value="ECO:0007669"/>
    <property type="project" value="TreeGrafter"/>
</dbReference>
<organism evidence="3">
    <name type="scientific">Salinicola endophyticus</name>
    <dbReference type="NCBI Taxonomy" id="1949083"/>
    <lineage>
        <taxon>Bacteria</taxon>
        <taxon>Pseudomonadati</taxon>
        <taxon>Pseudomonadota</taxon>
        <taxon>Gammaproteobacteria</taxon>
        <taxon>Oceanospirillales</taxon>
        <taxon>Halomonadaceae</taxon>
        <taxon>Salinicola</taxon>
    </lineage>
</organism>
<gene>
    <name evidence="3" type="ORF">ABV408_04880</name>
</gene>
<dbReference type="RefSeq" id="WP_353981327.1">
    <property type="nucleotide sequence ID" value="NZ_CP159578.1"/>
</dbReference>
<accession>A0AB74UI55</accession>
<dbReference type="InterPro" id="IPR017853">
    <property type="entry name" value="GH"/>
</dbReference>
<dbReference type="InterPro" id="IPR006048">
    <property type="entry name" value="A-amylase/branching_C"/>
</dbReference>
<reference evidence="3" key="1">
    <citation type="submission" date="2024-06" db="EMBL/GenBank/DDBJ databases">
        <title>Complete genome of Salinicola endophyticus HNIBRBA4755.</title>
        <authorList>
            <person name="Shin S.Y."/>
            <person name="Kang H."/>
            <person name="Song J."/>
        </authorList>
    </citation>
    <scope>NUCLEOTIDE SEQUENCE</scope>
    <source>
        <strain evidence="3">HNIBRBA4755</strain>
    </source>
</reference>
<dbReference type="PANTHER" id="PTHR43651:SF3">
    <property type="entry name" value="1,4-ALPHA-GLUCAN-BRANCHING ENZYME"/>
    <property type="match status" value="1"/>
</dbReference>
<proteinExistence type="predicted"/>
<dbReference type="SUPFAM" id="SSF51011">
    <property type="entry name" value="Glycosyl hydrolase domain"/>
    <property type="match status" value="1"/>
</dbReference>
<evidence type="ECO:0000256" key="1">
    <source>
        <dbReference type="ARBA" id="ARBA00023277"/>
    </source>
</evidence>
<evidence type="ECO:0000313" key="3">
    <source>
        <dbReference type="EMBL" id="XCJ80511.1"/>
    </source>
</evidence>
<dbReference type="GO" id="GO:0005829">
    <property type="term" value="C:cytosol"/>
    <property type="evidence" value="ECO:0007669"/>
    <property type="project" value="TreeGrafter"/>
</dbReference>
<dbReference type="Gene3D" id="3.20.20.80">
    <property type="entry name" value="Glycosidases"/>
    <property type="match status" value="2"/>
</dbReference>
<dbReference type="FunFam" id="2.60.40.1180:FF:000002">
    <property type="entry name" value="1,4-alpha-glucan branching enzyme GlgB"/>
    <property type="match status" value="1"/>
</dbReference>
<sequence>MSGVDSGATSAAAAYDFGALRWWLMASMAPPPGVPDDSDWRWDDGDWMRVRGARHQGDLPLAFYCLDAAEWYASRFSPPLRWDALIQELVPYVADLGFTHVAFDAALLAEGDATIRGVVETCHIAGVGVVVSQPTGTAQSLERCRRLHVDGVYTPADEAQAGCCRLFVDDGRADVILAFRPAWQAAMSDYLARPPLSRCRHHAQWIAALTPAPKGRGLLAQLPAPTVPLGAWRQRVHGDAWQRFATLRAALGMMWALPGEKWLGMGVELGQVLAERFPEAIHWPLLFESRHAGMLRLVADLNRLYVNEPALQIRDDGDNGFEWLVPDDGHNSVVVFARHADSGHATLICVSNFQACVHQTYRFGVPEGGRWREIFNSDSVFYAGSNVGNGRSLKAGPEPSHGQAQSLTLTVPPMATLFLRHEVWHGDTP</sequence>
<dbReference type="InterPro" id="IPR013780">
    <property type="entry name" value="Glyco_hydro_b"/>
</dbReference>